<protein>
    <submittedName>
        <fullName evidence="2">Uncharacterized protein</fullName>
    </submittedName>
</protein>
<organism evidence="2">
    <name type="scientific">Tetraselmis sp. GSL018</name>
    <dbReference type="NCBI Taxonomy" id="582737"/>
    <lineage>
        <taxon>Eukaryota</taxon>
        <taxon>Viridiplantae</taxon>
        <taxon>Chlorophyta</taxon>
        <taxon>core chlorophytes</taxon>
        <taxon>Chlorodendrophyceae</taxon>
        <taxon>Chlorodendrales</taxon>
        <taxon>Chlorodendraceae</taxon>
        <taxon>Tetraselmis</taxon>
    </lineage>
</organism>
<accession>A0A061RE92</accession>
<evidence type="ECO:0000256" key="1">
    <source>
        <dbReference type="SAM" id="MobiDB-lite"/>
    </source>
</evidence>
<proteinExistence type="predicted"/>
<dbReference type="AlphaFoldDB" id="A0A061RE92"/>
<name>A0A061RE92_9CHLO</name>
<evidence type="ECO:0000313" key="2">
    <source>
        <dbReference type="EMBL" id="JAC69094.1"/>
    </source>
</evidence>
<feature type="non-terminal residue" evidence="2">
    <location>
        <position position="101"/>
    </location>
</feature>
<reference evidence="2" key="1">
    <citation type="submission" date="2014-05" db="EMBL/GenBank/DDBJ databases">
        <title>The transcriptome of the halophilic microalga Tetraselmis sp. GSL018 isolated from the Great Salt Lake, Utah.</title>
        <authorList>
            <person name="Jinkerson R.E."/>
            <person name="D'Adamo S."/>
            <person name="Posewitz M.C."/>
        </authorList>
    </citation>
    <scope>NUCLEOTIDE SEQUENCE</scope>
    <source>
        <strain evidence="2">GSL018</strain>
    </source>
</reference>
<feature type="region of interest" description="Disordered" evidence="1">
    <location>
        <begin position="77"/>
        <end position="101"/>
    </location>
</feature>
<dbReference type="EMBL" id="GBEZ01017228">
    <property type="protein sequence ID" value="JAC69094.1"/>
    <property type="molecule type" value="Transcribed_RNA"/>
</dbReference>
<sequence length="101" mass="11211">MNMKELESNERKHLMFRAKYCTLLEREVAELRSQVTFLREIIDGAQSDEGGVLTAPGIGVAARGHTAMIQECRDSPMQMHGPVADAAASAERPWPEPIRFG</sequence>
<gene>
    <name evidence="2" type="ORF">TSPGSL018_7231</name>
</gene>